<keyword evidence="1" id="KW-0143">Chaperone</keyword>
<gene>
    <name evidence="3" type="ORF">HY618_03075</name>
</gene>
<dbReference type="SUPFAM" id="SSF46565">
    <property type="entry name" value="Chaperone J-domain"/>
    <property type="match status" value="1"/>
</dbReference>
<evidence type="ECO:0000259" key="2">
    <source>
        <dbReference type="PROSITE" id="PS50076"/>
    </source>
</evidence>
<dbReference type="InterPro" id="IPR002939">
    <property type="entry name" value="DnaJ_C"/>
</dbReference>
<dbReference type="SUPFAM" id="SSF49493">
    <property type="entry name" value="HSP40/DnaJ peptide-binding domain"/>
    <property type="match status" value="2"/>
</dbReference>
<dbReference type="Gene3D" id="2.60.260.20">
    <property type="entry name" value="Urease metallochaperone UreE, N-terminal domain"/>
    <property type="match status" value="2"/>
</dbReference>
<comment type="caution">
    <text evidence="3">The sequence shown here is derived from an EMBL/GenBank/DDBJ whole genome shotgun (WGS) entry which is preliminary data.</text>
</comment>
<dbReference type="AlphaFoldDB" id="A0A932ZWD3"/>
<dbReference type="PANTHER" id="PTHR43096:SF52">
    <property type="entry name" value="DNAJ HOMOLOG 1, MITOCHONDRIAL-RELATED"/>
    <property type="match status" value="1"/>
</dbReference>
<evidence type="ECO:0000313" key="3">
    <source>
        <dbReference type="EMBL" id="MBI4251417.1"/>
    </source>
</evidence>
<feature type="domain" description="J" evidence="2">
    <location>
        <begin position="11"/>
        <end position="85"/>
    </location>
</feature>
<dbReference type="InterPro" id="IPR001623">
    <property type="entry name" value="DnaJ_domain"/>
</dbReference>
<dbReference type="PROSITE" id="PS50076">
    <property type="entry name" value="DNAJ_2"/>
    <property type="match status" value="1"/>
</dbReference>
<accession>A0A932ZWD3</accession>
<dbReference type="GO" id="GO:0051082">
    <property type="term" value="F:unfolded protein binding"/>
    <property type="evidence" value="ECO:0007669"/>
    <property type="project" value="InterPro"/>
</dbReference>
<dbReference type="CDD" id="cd06257">
    <property type="entry name" value="DnaJ"/>
    <property type="match status" value="1"/>
</dbReference>
<dbReference type="Pfam" id="PF01556">
    <property type="entry name" value="DnaJ_C"/>
    <property type="match status" value="1"/>
</dbReference>
<evidence type="ECO:0000313" key="4">
    <source>
        <dbReference type="Proteomes" id="UP000752292"/>
    </source>
</evidence>
<dbReference type="InterPro" id="IPR036869">
    <property type="entry name" value="J_dom_sf"/>
</dbReference>
<dbReference type="CDD" id="cd10747">
    <property type="entry name" value="DnaJ_C"/>
    <property type="match status" value="1"/>
</dbReference>
<dbReference type="Pfam" id="PF00226">
    <property type="entry name" value="DnaJ"/>
    <property type="match status" value="1"/>
</dbReference>
<name>A0A932ZWD3_UNCTE</name>
<evidence type="ECO:0000256" key="1">
    <source>
        <dbReference type="ARBA" id="ARBA00023186"/>
    </source>
</evidence>
<dbReference type="Gene3D" id="1.10.287.110">
    <property type="entry name" value="DnaJ domain"/>
    <property type="match status" value="1"/>
</dbReference>
<reference evidence="3" key="1">
    <citation type="submission" date="2020-07" db="EMBL/GenBank/DDBJ databases">
        <title>Huge and variable diversity of episymbiotic CPR bacteria and DPANN archaea in groundwater ecosystems.</title>
        <authorList>
            <person name="He C.Y."/>
            <person name="Keren R."/>
            <person name="Whittaker M."/>
            <person name="Farag I.F."/>
            <person name="Doudna J."/>
            <person name="Cate J.H.D."/>
            <person name="Banfield J.F."/>
        </authorList>
    </citation>
    <scope>NUCLEOTIDE SEQUENCE</scope>
    <source>
        <strain evidence="3">NC_groundwater_1370_Ag_S-0.2um_69_93</strain>
    </source>
</reference>
<sequence>MAPTLLTQRARALDALGLPPGAGREAVRQAFRREALACHPDLHPGRPDLERRFKELSGAYRAALAEEAPGALLPEAPRRGRDLFFRMTLSFHQAALGGEAAIRYPRPFPCPRCAGRGCRRCRGTGEAEERVRLRVRVPAGVEEEEVIRLRRAGGIGAPGAEPGALYLSVSVRPHPVLRRRGLDIHSEAEVPRARLWEGGTIQVGTLRGTCQVFLLPFTPEGKIVQLRGQGILRERGGSLEAGDHFVRIAVPAAPAAGAAAPRRRG</sequence>
<dbReference type="PRINTS" id="PR00625">
    <property type="entry name" value="JDOMAIN"/>
</dbReference>
<dbReference type="EMBL" id="JACQRX010000139">
    <property type="protein sequence ID" value="MBI4251417.1"/>
    <property type="molecule type" value="Genomic_DNA"/>
</dbReference>
<dbReference type="GO" id="GO:0042026">
    <property type="term" value="P:protein refolding"/>
    <property type="evidence" value="ECO:0007669"/>
    <property type="project" value="TreeGrafter"/>
</dbReference>
<protein>
    <submittedName>
        <fullName evidence="3">DnaJ domain-containing protein</fullName>
    </submittedName>
</protein>
<dbReference type="SMART" id="SM00271">
    <property type="entry name" value="DnaJ"/>
    <property type="match status" value="1"/>
</dbReference>
<dbReference type="GO" id="GO:0005737">
    <property type="term" value="C:cytoplasm"/>
    <property type="evidence" value="ECO:0007669"/>
    <property type="project" value="TreeGrafter"/>
</dbReference>
<organism evidence="3 4">
    <name type="scientific">Tectimicrobiota bacterium</name>
    <dbReference type="NCBI Taxonomy" id="2528274"/>
    <lineage>
        <taxon>Bacteria</taxon>
        <taxon>Pseudomonadati</taxon>
        <taxon>Nitrospinota/Tectimicrobiota group</taxon>
        <taxon>Candidatus Tectimicrobiota</taxon>
    </lineage>
</organism>
<dbReference type="InterPro" id="IPR008971">
    <property type="entry name" value="HSP40/DnaJ_pept-bd"/>
</dbReference>
<proteinExistence type="predicted"/>
<dbReference type="PANTHER" id="PTHR43096">
    <property type="entry name" value="DNAJ HOMOLOG 1, MITOCHONDRIAL-RELATED"/>
    <property type="match status" value="1"/>
</dbReference>
<dbReference type="Proteomes" id="UP000752292">
    <property type="component" value="Unassembled WGS sequence"/>
</dbReference>